<gene>
    <name evidence="2" type="ORF">T10_959</name>
</gene>
<evidence type="ECO:0000313" key="3">
    <source>
        <dbReference type="Proteomes" id="UP000054843"/>
    </source>
</evidence>
<keyword evidence="3" id="KW-1185">Reference proteome</keyword>
<sequence length="63" mass="7407">MVNSARCACNCIFSDIIHLLIWTILSRGWPQRRELIAYLMNTFFFPFSVWWLIISVLAAIDKT</sequence>
<evidence type="ECO:0000313" key="2">
    <source>
        <dbReference type="EMBL" id="KRZ64750.1"/>
    </source>
</evidence>
<reference evidence="2 3" key="1">
    <citation type="submission" date="2015-01" db="EMBL/GenBank/DDBJ databases">
        <title>Evolution of Trichinella species and genotypes.</title>
        <authorList>
            <person name="Korhonen P.K."/>
            <person name="Edoardo P."/>
            <person name="Giuseppe L.R."/>
            <person name="Gasser R.B."/>
        </authorList>
    </citation>
    <scope>NUCLEOTIDE SEQUENCE [LARGE SCALE GENOMIC DNA]</scope>
    <source>
        <strain evidence="2">ISS1980</strain>
    </source>
</reference>
<proteinExistence type="predicted"/>
<name>A0A0V1M008_9BILA</name>
<keyword evidence="1" id="KW-0472">Membrane</keyword>
<accession>A0A0V1M008</accession>
<dbReference type="EMBL" id="JYDO01000806">
    <property type="protein sequence ID" value="KRZ64750.1"/>
    <property type="molecule type" value="Genomic_DNA"/>
</dbReference>
<keyword evidence="1" id="KW-0812">Transmembrane</keyword>
<organism evidence="2 3">
    <name type="scientific">Trichinella papuae</name>
    <dbReference type="NCBI Taxonomy" id="268474"/>
    <lineage>
        <taxon>Eukaryota</taxon>
        <taxon>Metazoa</taxon>
        <taxon>Ecdysozoa</taxon>
        <taxon>Nematoda</taxon>
        <taxon>Enoplea</taxon>
        <taxon>Dorylaimia</taxon>
        <taxon>Trichinellida</taxon>
        <taxon>Trichinellidae</taxon>
        <taxon>Trichinella</taxon>
    </lineage>
</organism>
<dbReference type="Proteomes" id="UP000054843">
    <property type="component" value="Unassembled WGS sequence"/>
</dbReference>
<feature type="transmembrane region" description="Helical" evidence="1">
    <location>
        <begin position="35"/>
        <end position="60"/>
    </location>
</feature>
<dbReference type="AlphaFoldDB" id="A0A0V1M008"/>
<feature type="transmembrane region" description="Helical" evidence="1">
    <location>
        <begin position="7"/>
        <end position="29"/>
    </location>
</feature>
<keyword evidence="1" id="KW-1133">Transmembrane helix</keyword>
<evidence type="ECO:0000256" key="1">
    <source>
        <dbReference type="SAM" id="Phobius"/>
    </source>
</evidence>
<comment type="caution">
    <text evidence="2">The sequence shown here is derived from an EMBL/GenBank/DDBJ whole genome shotgun (WGS) entry which is preliminary data.</text>
</comment>
<evidence type="ECO:0008006" key="4">
    <source>
        <dbReference type="Google" id="ProtNLM"/>
    </source>
</evidence>
<protein>
    <recommendedName>
        <fullName evidence="4">Transmembrane protein</fullName>
    </recommendedName>
</protein>